<evidence type="ECO:0000256" key="1">
    <source>
        <dbReference type="SAM" id="Phobius"/>
    </source>
</evidence>
<name>A0A378RQY1_MYROD</name>
<gene>
    <name evidence="2" type="ORF">NCTC11179_01630</name>
</gene>
<sequence>MDELDLLKKHWNANHNFPKVSKDEISGMIHKKSSSIVMWIFIISVIEFLGLNLASFFLFNDDSELKGNNNLIFEFIVNNIDYVSGLISVIFIIAFYIKYRKICVADNTKNLMKQILQTKKMVNYYIAINISIISILSLFAAITILTADNDPTHGWSYYIFIIGIFLFLFLIFFGIIWLYYRVVYGILIKRLMKNYQELEKIED</sequence>
<feature type="transmembrane region" description="Helical" evidence="1">
    <location>
        <begin position="157"/>
        <end position="180"/>
    </location>
</feature>
<proteinExistence type="predicted"/>
<keyword evidence="1" id="KW-1133">Transmembrane helix</keyword>
<accession>A0A378RQY1</accession>
<evidence type="ECO:0000313" key="2">
    <source>
        <dbReference type="EMBL" id="STZ28090.1"/>
    </source>
</evidence>
<evidence type="ECO:0000313" key="3">
    <source>
        <dbReference type="Proteomes" id="UP000255024"/>
    </source>
</evidence>
<dbReference type="AlphaFoldDB" id="A0A378RQY1"/>
<reference evidence="2 3" key="1">
    <citation type="submission" date="2018-06" db="EMBL/GenBank/DDBJ databases">
        <authorList>
            <consortium name="Pathogen Informatics"/>
            <person name="Doyle S."/>
        </authorList>
    </citation>
    <scope>NUCLEOTIDE SEQUENCE [LARGE SCALE GENOMIC DNA]</scope>
    <source>
        <strain evidence="2 3">NCTC11179</strain>
    </source>
</reference>
<protein>
    <recommendedName>
        <fullName evidence="4">Beta-carotene 15,15'-monooxygenase</fullName>
    </recommendedName>
</protein>
<keyword evidence="1" id="KW-0812">Transmembrane</keyword>
<feature type="transmembrane region" description="Helical" evidence="1">
    <location>
        <begin position="79"/>
        <end position="97"/>
    </location>
</feature>
<feature type="transmembrane region" description="Helical" evidence="1">
    <location>
        <begin position="122"/>
        <end position="145"/>
    </location>
</feature>
<evidence type="ECO:0008006" key="4">
    <source>
        <dbReference type="Google" id="ProtNLM"/>
    </source>
</evidence>
<dbReference type="EMBL" id="UGQL01000001">
    <property type="protein sequence ID" value="STZ28090.1"/>
    <property type="molecule type" value="Genomic_DNA"/>
</dbReference>
<feature type="transmembrane region" description="Helical" evidence="1">
    <location>
        <begin position="36"/>
        <end position="59"/>
    </location>
</feature>
<keyword evidence="3" id="KW-1185">Reference proteome</keyword>
<dbReference type="RefSeq" id="WP_115090915.1">
    <property type="nucleotide sequence ID" value="NZ_CP068107.1"/>
</dbReference>
<dbReference type="Proteomes" id="UP000255024">
    <property type="component" value="Unassembled WGS sequence"/>
</dbReference>
<organism evidence="2 3">
    <name type="scientific">Myroides odoratus</name>
    <name type="common">Flavobacterium odoratum</name>
    <dbReference type="NCBI Taxonomy" id="256"/>
    <lineage>
        <taxon>Bacteria</taxon>
        <taxon>Pseudomonadati</taxon>
        <taxon>Bacteroidota</taxon>
        <taxon>Flavobacteriia</taxon>
        <taxon>Flavobacteriales</taxon>
        <taxon>Flavobacteriaceae</taxon>
        <taxon>Myroides</taxon>
    </lineage>
</organism>
<keyword evidence="1" id="KW-0472">Membrane</keyword>